<dbReference type="AlphaFoldDB" id="A0A511VD17"/>
<evidence type="ECO:0000259" key="4">
    <source>
        <dbReference type="Pfam" id="PF01048"/>
    </source>
</evidence>
<keyword evidence="1 5" id="KW-0378">Hydrolase</keyword>
<feature type="compositionally biased region" description="Polar residues" evidence="3">
    <location>
        <begin position="1"/>
        <end position="18"/>
    </location>
</feature>
<comment type="pathway">
    <text evidence="1">Quinol/quinone metabolism; menaquinone biosynthesis.</text>
</comment>
<evidence type="ECO:0000256" key="2">
    <source>
        <dbReference type="NCBIfam" id="TIGR03664"/>
    </source>
</evidence>
<evidence type="ECO:0000256" key="1">
    <source>
        <dbReference type="HAMAP-Rule" id="MF_00991"/>
    </source>
</evidence>
<sequence>MNVHVNTETSAGSKSNQPEPGMRVLVMTSVPAERDAVLRGLRGASRFDVVVAGVGPAAAAASTATVLASAEYGLVVSAGIGGGFAGRAEVGSLVVASEIVAADLGAQTPEGFCSLDELGFGSTRVPVDTDLTTRVTEALYAAGLPATTGPVLSVSTVTGTAATALELASRVPGAAAEAMEGYGVATAARNRGVPVLEIRAISNPVGPRDRAAWRIEEALNILEAASSILSEVL</sequence>
<dbReference type="InterPro" id="IPR000845">
    <property type="entry name" value="Nucleoside_phosphorylase_d"/>
</dbReference>
<dbReference type="GO" id="GO:0019284">
    <property type="term" value="P:L-methionine salvage from S-adenosylmethionine"/>
    <property type="evidence" value="ECO:0007669"/>
    <property type="project" value="TreeGrafter"/>
</dbReference>
<protein>
    <recommendedName>
        <fullName evidence="1 2">Futalosine hydrolase</fullName>
        <shortName evidence="1">FL hydrolase</shortName>
        <ecNumber evidence="1 2">3.2.2.26</ecNumber>
    </recommendedName>
    <alternativeName>
        <fullName evidence="1">Futalosine nucleosidase</fullName>
    </alternativeName>
    <alternativeName>
        <fullName evidence="1">Menaquinone biosynthetic enzyme MqnB</fullName>
    </alternativeName>
</protein>
<dbReference type="CDD" id="cd17766">
    <property type="entry name" value="futalosine_nucleosidase_MqnB"/>
    <property type="match status" value="1"/>
</dbReference>
<comment type="catalytic activity">
    <reaction evidence="1">
        <text>futalosine + H2O = dehypoxanthine futalosine + hypoxanthine</text>
        <dbReference type="Rhea" id="RHEA:25904"/>
        <dbReference type="ChEBI" id="CHEBI:15377"/>
        <dbReference type="ChEBI" id="CHEBI:17368"/>
        <dbReference type="ChEBI" id="CHEBI:58863"/>
        <dbReference type="ChEBI" id="CHEBI:58864"/>
        <dbReference type="EC" id="3.2.2.26"/>
    </reaction>
</comment>
<dbReference type="UniPathway" id="UPA00079"/>
<proteinExistence type="inferred from homology"/>
<dbReference type="NCBIfam" id="TIGR03664">
    <property type="entry name" value="fut_nucase"/>
    <property type="match status" value="1"/>
</dbReference>
<dbReference type="InterPro" id="IPR035994">
    <property type="entry name" value="Nucleoside_phosphorylase_sf"/>
</dbReference>
<gene>
    <name evidence="1 5" type="primary">mqnB</name>
    <name evidence="5" type="ORF">ADA01nite_42500</name>
</gene>
<comment type="function">
    <text evidence="1">Catalyzes the hydrolysis of futalosine (FL) to dehypoxanthine futalosine (DHFL) and hypoxanthine, a step in the biosynthesis of menaquinone (MK, vitamin K2).</text>
</comment>
<dbReference type="EC" id="3.2.2.26" evidence="1 2"/>
<dbReference type="GO" id="GO:0009116">
    <property type="term" value="P:nucleoside metabolic process"/>
    <property type="evidence" value="ECO:0007669"/>
    <property type="project" value="InterPro"/>
</dbReference>
<name>A0A511VD17_9BACL</name>
<dbReference type="RefSeq" id="WP_371863589.1">
    <property type="nucleotide sequence ID" value="NZ_BJXX01000231.1"/>
</dbReference>
<feature type="region of interest" description="Disordered" evidence="3">
    <location>
        <begin position="1"/>
        <end position="21"/>
    </location>
</feature>
<accession>A0A511VD17</accession>
<dbReference type="GO" id="GO:0008930">
    <property type="term" value="F:methylthioadenosine nucleosidase activity"/>
    <property type="evidence" value="ECO:0007669"/>
    <property type="project" value="TreeGrafter"/>
</dbReference>
<dbReference type="GO" id="GO:0009234">
    <property type="term" value="P:menaquinone biosynthetic process"/>
    <property type="evidence" value="ECO:0007669"/>
    <property type="project" value="UniProtKB-UniRule"/>
</dbReference>
<reference evidence="5 6" key="1">
    <citation type="submission" date="2019-07" db="EMBL/GenBank/DDBJ databases">
        <title>Whole genome shotgun sequence of Aneurinibacillus danicus NBRC 102444.</title>
        <authorList>
            <person name="Hosoyama A."/>
            <person name="Uohara A."/>
            <person name="Ohji S."/>
            <person name="Ichikawa N."/>
        </authorList>
    </citation>
    <scope>NUCLEOTIDE SEQUENCE [LARGE SCALE GENOMIC DNA]</scope>
    <source>
        <strain evidence="5 6">NBRC 102444</strain>
    </source>
</reference>
<dbReference type="NCBIfam" id="NF006087">
    <property type="entry name" value="PRK08236.1"/>
    <property type="match status" value="1"/>
</dbReference>
<dbReference type="Pfam" id="PF01048">
    <property type="entry name" value="PNP_UDP_1"/>
    <property type="match status" value="1"/>
</dbReference>
<comment type="caution">
    <text evidence="5">The sequence shown here is derived from an EMBL/GenBank/DDBJ whole genome shotgun (WGS) entry which is preliminary data.</text>
</comment>
<evidence type="ECO:0000313" key="6">
    <source>
        <dbReference type="Proteomes" id="UP000321157"/>
    </source>
</evidence>
<dbReference type="EMBL" id="BJXX01000231">
    <property type="protein sequence ID" value="GEN36790.1"/>
    <property type="molecule type" value="Genomic_DNA"/>
</dbReference>
<evidence type="ECO:0000256" key="3">
    <source>
        <dbReference type="SAM" id="MobiDB-lite"/>
    </source>
</evidence>
<dbReference type="SUPFAM" id="SSF53167">
    <property type="entry name" value="Purine and uridine phosphorylases"/>
    <property type="match status" value="1"/>
</dbReference>
<keyword evidence="6" id="KW-1185">Reference proteome</keyword>
<organism evidence="5 6">
    <name type="scientific">Aneurinibacillus danicus</name>
    <dbReference type="NCBI Taxonomy" id="267746"/>
    <lineage>
        <taxon>Bacteria</taxon>
        <taxon>Bacillati</taxon>
        <taxon>Bacillota</taxon>
        <taxon>Bacilli</taxon>
        <taxon>Bacillales</taxon>
        <taxon>Paenibacillaceae</taxon>
        <taxon>Aneurinibacillus group</taxon>
        <taxon>Aneurinibacillus</taxon>
    </lineage>
</organism>
<evidence type="ECO:0000313" key="5">
    <source>
        <dbReference type="EMBL" id="GEN36790.1"/>
    </source>
</evidence>
<dbReference type="HAMAP" id="MF_00991">
    <property type="entry name" value="MqnB"/>
    <property type="match status" value="1"/>
</dbReference>
<feature type="domain" description="Nucleoside phosphorylase" evidence="4">
    <location>
        <begin position="49"/>
        <end position="230"/>
    </location>
</feature>
<dbReference type="GO" id="GO:0005829">
    <property type="term" value="C:cytosol"/>
    <property type="evidence" value="ECO:0007669"/>
    <property type="project" value="TreeGrafter"/>
</dbReference>
<dbReference type="PANTHER" id="PTHR46832:SF2">
    <property type="entry name" value="FUTALOSINE HYDROLASE"/>
    <property type="match status" value="1"/>
</dbReference>
<comment type="similarity">
    <text evidence="1">Belongs to the PNP/UDP phosphorylase family. Futalosine hydrolase subfamily.</text>
</comment>
<dbReference type="PANTHER" id="PTHR46832">
    <property type="entry name" value="5'-METHYLTHIOADENOSINE/S-ADENOSYLHOMOCYSTEINE NUCLEOSIDASE"/>
    <property type="match status" value="1"/>
</dbReference>
<dbReference type="Proteomes" id="UP000321157">
    <property type="component" value="Unassembled WGS sequence"/>
</dbReference>
<dbReference type="InterPro" id="IPR019963">
    <property type="entry name" value="FL_hydrolase_MqnB"/>
</dbReference>
<dbReference type="Gene3D" id="3.40.50.1580">
    <property type="entry name" value="Nucleoside phosphorylase domain"/>
    <property type="match status" value="1"/>
</dbReference>
<keyword evidence="1" id="KW-0474">Menaquinone biosynthesis</keyword>
<dbReference type="GO" id="GO:0008782">
    <property type="term" value="F:adenosylhomocysteine nucleosidase activity"/>
    <property type="evidence" value="ECO:0007669"/>
    <property type="project" value="TreeGrafter"/>
</dbReference>